<evidence type="ECO:0000256" key="4">
    <source>
        <dbReference type="ARBA" id="ARBA00022692"/>
    </source>
</evidence>
<feature type="transmembrane region" description="Helical" evidence="9">
    <location>
        <begin position="127"/>
        <end position="147"/>
    </location>
</feature>
<feature type="transmembrane region" description="Helical" evidence="9">
    <location>
        <begin position="414"/>
        <end position="432"/>
    </location>
</feature>
<evidence type="ECO:0000256" key="3">
    <source>
        <dbReference type="ARBA" id="ARBA00022448"/>
    </source>
</evidence>
<feature type="transmembrane region" description="Helical" evidence="9">
    <location>
        <begin position="464"/>
        <end position="483"/>
    </location>
</feature>
<feature type="transmembrane region" description="Helical" evidence="9">
    <location>
        <begin position="317"/>
        <end position="341"/>
    </location>
</feature>
<comment type="caution">
    <text evidence="10">The sequence shown here is derived from an EMBL/GenBank/DDBJ whole genome shotgun (WGS) entry which is preliminary data.</text>
</comment>
<dbReference type="PROSITE" id="PS50283">
    <property type="entry name" value="NA_SOLUT_SYMP_3"/>
    <property type="match status" value="1"/>
</dbReference>
<evidence type="ECO:0000313" key="11">
    <source>
        <dbReference type="Proteomes" id="UP000019335"/>
    </source>
</evidence>
<accession>W7TMZ3</accession>
<keyword evidence="3" id="KW-0813">Transport</keyword>
<feature type="transmembrane region" description="Helical" evidence="9">
    <location>
        <begin position="438"/>
        <end position="457"/>
    </location>
</feature>
<feature type="transmembrane region" description="Helical" evidence="9">
    <location>
        <begin position="241"/>
        <end position="259"/>
    </location>
</feature>
<evidence type="ECO:0000256" key="1">
    <source>
        <dbReference type="ARBA" id="ARBA00004141"/>
    </source>
</evidence>
<comment type="subcellular location">
    <subcellularLocation>
        <location evidence="1">Membrane</location>
        <topology evidence="1">Multi-pass membrane protein</topology>
    </subcellularLocation>
</comment>
<keyword evidence="11" id="KW-1185">Reference proteome</keyword>
<feature type="transmembrane region" description="Helical" evidence="9">
    <location>
        <begin position="101"/>
        <end position="121"/>
    </location>
</feature>
<feature type="transmembrane region" description="Helical" evidence="9">
    <location>
        <begin position="213"/>
        <end position="234"/>
    </location>
</feature>
<reference evidence="10 11" key="1">
    <citation type="journal article" date="2014" name="Mol. Plant">
        <title>Chromosome Scale Genome Assembly and Transcriptome Profiling of Nannochloropsis gaditana in Nitrogen Depletion.</title>
        <authorList>
            <person name="Corteggiani Carpinelli E."/>
            <person name="Telatin A."/>
            <person name="Vitulo N."/>
            <person name="Forcato C."/>
            <person name="D'Angelo M."/>
            <person name="Schiavon R."/>
            <person name="Vezzi A."/>
            <person name="Giacometti G.M."/>
            <person name="Morosinotto T."/>
            <person name="Valle G."/>
        </authorList>
    </citation>
    <scope>NUCLEOTIDE SEQUENCE [LARGE SCALE GENOMIC DNA]</scope>
    <source>
        <strain evidence="10 11">B-31</strain>
    </source>
</reference>
<keyword evidence="6 9" id="KW-0472">Membrane</keyword>
<keyword evidence="4 9" id="KW-0812">Transmembrane</keyword>
<evidence type="ECO:0000256" key="5">
    <source>
        <dbReference type="ARBA" id="ARBA00022989"/>
    </source>
</evidence>
<dbReference type="PANTHER" id="PTHR48086">
    <property type="entry name" value="SODIUM/PROLINE SYMPORTER-RELATED"/>
    <property type="match status" value="1"/>
</dbReference>
<evidence type="ECO:0000256" key="6">
    <source>
        <dbReference type="ARBA" id="ARBA00023136"/>
    </source>
</evidence>
<dbReference type="Pfam" id="PF00474">
    <property type="entry name" value="SSF"/>
    <property type="match status" value="1"/>
</dbReference>
<feature type="transmembrane region" description="Helical" evidence="9">
    <location>
        <begin position="503"/>
        <end position="526"/>
    </location>
</feature>
<sequence>MNRAASPDIGIPRGVKGRGGRLRVSSACRVSFPRLSKRMAPTLTPTGPPPTSPANLTFTIASYVCAVITLVGFAAIALTMSRRHQSRDVDTFLTARASQPMLRVAWSFFASSIGAWAIFLPASYPAFGGWLSIITYAVSTGLPLLLISEFGRKILKRTPDVLSLNDFAHRAYGRPVQVFVIVLSLLNMSVALISEYTAIGDLFEHYVGGPSRIYIIILVGLVTAVYTAKGGLLISLLTDQLQAALILVLILIASLYLVVNFREPLRQPLPERLGINYSGFSSIFSLPISLLSSACYQESFWQRVWAAEDKRSLRQGALLGFMLTTLVIGFFGTVGWVGLWADLPPLDDHNNLAFFVPFSDPVTGRNAGALVMRVLLVVLSTTMNESAVDSLQNAIVSTLSSSLLVDRPVSWSRALVFVVNAPIVVIALQSYALLDLFLAMNIITATSTFPLLSALWLPRVSGPTVLFSSAVSLICTCLVGVITEGQGVAKGLKWTFTSQLNEYDWRIFLVAALTSVCCTFGLWFVVDTRGLGFTVAAPELNGDLGNNLGPDVHPPLLARCGCWPILSASSIGGASGSGGKRDQKGGKLLGCSG</sequence>
<protein>
    <submittedName>
        <fullName evidence="10">Na+ solute symporter</fullName>
    </submittedName>
</protein>
<feature type="transmembrane region" description="Helical" evidence="9">
    <location>
        <begin position="60"/>
        <end position="80"/>
    </location>
</feature>
<dbReference type="Proteomes" id="UP000019335">
    <property type="component" value="Unassembled WGS sequence"/>
</dbReference>
<evidence type="ECO:0000256" key="8">
    <source>
        <dbReference type="SAM" id="MobiDB-lite"/>
    </source>
</evidence>
<keyword evidence="5 9" id="KW-1133">Transmembrane helix</keyword>
<dbReference type="Gene3D" id="1.20.1730.10">
    <property type="entry name" value="Sodium/glucose cotransporter"/>
    <property type="match status" value="1"/>
</dbReference>
<comment type="similarity">
    <text evidence="2 7">Belongs to the sodium:solute symporter (SSF) (TC 2.A.21) family.</text>
</comment>
<dbReference type="AlphaFoldDB" id="W7TMZ3"/>
<dbReference type="InterPro" id="IPR050277">
    <property type="entry name" value="Sodium:Solute_Symporter"/>
</dbReference>
<dbReference type="EMBL" id="AZIL01002280">
    <property type="protein sequence ID" value="EWM22089.1"/>
    <property type="molecule type" value="Genomic_DNA"/>
</dbReference>
<name>W7TMZ3_9STRA</name>
<gene>
    <name evidence="10" type="ORF">Naga_100039g20</name>
</gene>
<evidence type="ECO:0000256" key="2">
    <source>
        <dbReference type="ARBA" id="ARBA00006434"/>
    </source>
</evidence>
<dbReference type="PANTHER" id="PTHR48086:SF10">
    <property type="entry name" value="AGR155CP"/>
    <property type="match status" value="1"/>
</dbReference>
<proteinExistence type="inferred from homology"/>
<evidence type="ECO:0000256" key="9">
    <source>
        <dbReference type="SAM" id="Phobius"/>
    </source>
</evidence>
<evidence type="ECO:0000256" key="7">
    <source>
        <dbReference type="RuleBase" id="RU362091"/>
    </source>
</evidence>
<feature type="transmembrane region" description="Helical" evidence="9">
    <location>
        <begin position="279"/>
        <end position="296"/>
    </location>
</feature>
<dbReference type="InterPro" id="IPR001734">
    <property type="entry name" value="Na/solute_symporter"/>
</dbReference>
<evidence type="ECO:0000313" key="10">
    <source>
        <dbReference type="EMBL" id="EWM22089.1"/>
    </source>
</evidence>
<dbReference type="OrthoDB" id="6132759at2759"/>
<organism evidence="10 11">
    <name type="scientific">Nannochloropsis gaditana</name>
    <dbReference type="NCBI Taxonomy" id="72520"/>
    <lineage>
        <taxon>Eukaryota</taxon>
        <taxon>Sar</taxon>
        <taxon>Stramenopiles</taxon>
        <taxon>Ochrophyta</taxon>
        <taxon>Eustigmatophyceae</taxon>
        <taxon>Eustigmatales</taxon>
        <taxon>Monodopsidaceae</taxon>
        <taxon>Nannochloropsis</taxon>
    </lineage>
</organism>
<feature type="region of interest" description="Disordered" evidence="8">
    <location>
        <begin position="572"/>
        <end position="593"/>
    </location>
</feature>
<dbReference type="GO" id="GO:0015606">
    <property type="term" value="F:spermidine transmembrane transporter activity"/>
    <property type="evidence" value="ECO:0007669"/>
    <property type="project" value="TreeGrafter"/>
</dbReference>
<feature type="transmembrane region" description="Helical" evidence="9">
    <location>
        <begin position="176"/>
        <end position="193"/>
    </location>
</feature>
<dbReference type="GO" id="GO:0005886">
    <property type="term" value="C:plasma membrane"/>
    <property type="evidence" value="ECO:0007669"/>
    <property type="project" value="TreeGrafter"/>
</dbReference>
<dbReference type="InterPro" id="IPR038377">
    <property type="entry name" value="Na/Glc_symporter_sf"/>
</dbReference>